<evidence type="ECO:0000256" key="3">
    <source>
        <dbReference type="ARBA" id="ARBA00022737"/>
    </source>
</evidence>
<dbReference type="AlphaFoldDB" id="A0A8S2V0Q6"/>
<evidence type="ECO:0000256" key="1">
    <source>
        <dbReference type="ARBA" id="ARBA00004370"/>
    </source>
</evidence>
<comment type="caution">
    <text evidence="9">Lacks conserved residue(s) required for the propagation of feature annotation.</text>
</comment>
<dbReference type="PRINTS" id="PR00205">
    <property type="entry name" value="CADHERIN"/>
</dbReference>
<keyword evidence="5" id="KW-0130">Cell adhesion</keyword>
<evidence type="ECO:0000256" key="8">
    <source>
        <dbReference type="PROSITE-ProRule" id="PRU00043"/>
    </source>
</evidence>
<keyword evidence="7" id="KW-0472">Membrane</keyword>
<evidence type="ECO:0000256" key="9">
    <source>
        <dbReference type="PROSITE-ProRule" id="PRU00122"/>
    </source>
</evidence>
<reference evidence="12" key="1">
    <citation type="submission" date="2021-02" db="EMBL/GenBank/DDBJ databases">
        <authorList>
            <person name="Nowell W R."/>
        </authorList>
    </citation>
    <scope>NUCLEOTIDE SEQUENCE</scope>
</reference>
<feature type="domain" description="Cadherin" evidence="11">
    <location>
        <begin position="236"/>
        <end position="350"/>
    </location>
</feature>
<comment type="caution">
    <text evidence="12">The sequence shown here is derived from an EMBL/GenBank/DDBJ whole genome shotgun (WGS) entry which is preliminary data.</text>
</comment>
<dbReference type="InterPro" id="IPR002126">
    <property type="entry name" value="Cadherin-like_dom"/>
</dbReference>
<evidence type="ECO:0000256" key="2">
    <source>
        <dbReference type="ARBA" id="ARBA00022692"/>
    </source>
</evidence>
<keyword evidence="3" id="KW-0677">Repeat</keyword>
<evidence type="ECO:0000256" key="6">
    <source>
        <dbReference type="ARBA" id="ARBA00022989"/>
    </source>
</evidence>
<feature type="non-terminal residue" evidence="12">
    <location>
        <position position="544"/>
    </location>
</feature>
<feature type="non-terminal residue" evidence="12">
    <location>
        <position position="1"/>
    </location>
</feature>
<dbReference type="SUPFAM" id="SSF49899">
    <property type="entry name" value="Concanavalin A-like lectins/glucanases"/>
    <property type="match status" value="1"/>
</dbReference>
<feature type="domain" description="Cadherin" evidence="11">
    <location>
        <begin position="25"/>
        <end position="127"/>
    </location>
</feature>
<feature type="domain" description="Laminin G" evidence="10">
    <location>
        <begin position="442"/>
        <end position="544"/>
    </location>
</feature>
<dbReference type="PANTHER" id="PTHR24025:SF31">
    <property type="entry name" value="NEURAL-CADHERIN"/>
    <property type="match status" value="1"/>
</dbReference>
<dbReference type="PROSITE" id="PS50268">
    <property type="entry name" value="CADHERIN_2"/>
    <property type="match status" value="3"/>
</dbReference>
<dbReference type="GO" id="GO:0005911">
    <property type="term" value="C:cell-cell junction"/>
    <property type="evidence" value="ECO:0007669"/>
    <property type="project" value="TreeGrafter"/>
</dbReference>
<dbReference type="InterPro" id="IPR001791">
    <property type="entry name" value="Laminin_G"/>
</dbReference>
<dbReference type="SMART" id="SM00112">
    <property type="entry name" value="CA"/>
    <property type="match status" value="2"/>
</dbReference>
<comment type="subcellular location">
    <subcellularLocation>
        <location evidence="1">Membrane</location>
    </subcellularLocation>
</comment>
<protein>
    <submittedName>
        <fullName evidence="12">Uncharacterized protein</fullName>
    </submittedName>
</protein>
<proteinExistence type="predicted"/>
<accession>A0A8S2V0Q6</accession>
<feature type="domain" description="Cadherin" evidence="11">
    <location>
        <begin position="128"/>
        <end position="226"/>
    </location>
</feature>
<dbReference type="Gene3D" id="2.10.25.10">
    <property type="entry name" value="Laminin"/>
    <property type="match status" value="1"/>
</dbReference>
<dbReference type="GO" id="GO:0005886">
    <property type="term" value="C:plasma membrane"/>
    <property type="evidence" value="ECO:0007669"/>
    <property type="project" value="InterPro"/>
</dbReference>
<dbReference type="GO" id="GO:0007156">
    <property type="term" value="P:homophilic cell adhesion via plasma membrane adhesion molecules"/>
    <property type="evidence" value="ECO:0007669"/>
    <property type="project" value="InterPro"/>
</dbReference>
<dbReference type="Proteomes" id="UP000676336">
    <property type="component" value="Unassembled WGS sequence"/>
</dbReference>
<dbReference type="PROSITE" id="PS50025">
    <property type="entry name" value="LAM_G_DOMAIN"/>
    <property type="match status" value="1"/>
</dbReference>
<dbReference type="Gene3D" id="2.60.120.200">
    <property type="match status" value="1"/>
</dbReference>
<dbReference type="PANTHER" id="PTHR24025">
    <property type="entry name" value="DESMOGLEIN FAMILY MEMBER"/>
    <property type="match status" value="1"/>
</dbReference>
<dbReference type="InterPro" id="IPR020894">
    <property type="entry name" value="Cadherin_CS"/>
</dbReference>
<name>A0A8S2V0Q6_9BILA</name>
<evidence type="ECO:0000259" key="10">
    <source>
        <dbReference type="PROSITE" id="PS50025"/>
    </source>
</evidence>
<dbReference type="CDD" id="cd00110">
    <property type="entry name" value="LamG"/>
    <property type="match status" value="1"/>
</dbReference>
<dbReference type="PROSITE" id="PS00232">
    <property type="entry name" value="CADHERIN_1"/>
    <property type="match status" value="1"/>
</dbReference>
<keyword evidence="2" id="KW-0812">Transmembrane</keyword>
<evidence type="ECO:0000259" key="11">
    <source>
        <dbReference type="PROSITE" id="PS50268"/>
    </source>
</evidence>
<dbReference type="GO" id="GO:0005509">
    <property type="term" value="F:calcium ion binding"/>
    <property type="evidence" value="ECO:0007669"/>
    <property type="project" value="UniProtKB-UniRule"/>
</dbReference>
<evidence type="ECO:0000313" key="13">
    <source>
        <dbReference type="Proteomes" id="UP000676336"/>
    </source>
</evidence>
<dbReference type="SUPFAM" id="SSF49313">
    <property type="entry name" value="Cadherin-like"/>
    <property type="match status" value="3"/>
</dbReference>
<dbReference type="CDD" id="cd11304">
    <property type="entry name" value="Cadherin_repeat"/>
    <property type="match status" value="3"/>
</dbReference>
<evidence type="ECO:0000256" key="5">
    <source>
        <dbReference type="ARBA" id="ARBA00022889"/>
    </source>
</evidence>
<gene>
    <name evidence="12" type="ORF">SMN809_LOCUS28869</name>
</gene>
<dbReference type="InterPro" id="IPR050971">
    <property type="entry name" value="Cadherin-domain_protein"/>
</dbReference>
<dbReference type="EMBL" id="CAJOBI010049523">
    <property type="protein sequence ID" value="CAF4364855.1"/>
    <property type="molecule type" value="Genomic_DNA"/>
</dbReference>
<sequence>PNQLHCSFPIVIKLININDNAIKLDSKSLIYNLNENNLIPFYIGRIKLIDIDQLFLFEYKFYLRNFSSQISIDATTGSIILLDKLDREIHGEKLQYDIIAIDRTNQKTLADKFTISINDLNDHGPVFEKDLYQISINKSTQPGTIIFQVMAFSYDPIMNGNISYYLMSSSFMFSIDKHTGDIRLNEYIPSAMASVTLTIQAREDGIDLIDRTDVFITIINDDYIYFTLENRNRCFIDENQPNGTKVCTIGKDSIDFIYDLMDPTNTFGILSNNGTIINRKIFDYEIDKHEYNVSIIVKDRMNQKVLYNQLKSSTNIFEKILLNQCDINSCENNAHCTSYISLLYNQYEYFHSNTYQNLIPKYQWNIKCLCMNSFYGERCEFKYDKQSPCSSNPCSLMERCIEESSTLYSCQCVDELCNDNIILDDNSFECINVNSPTCRDASNALTFNGHSLVRINFTMNMPLHIEVAFSFRTQSTEGKLLELMYFNETKTTYGLIIIQIIDGYLNVDYNENILLQLNQLLINDGLWHDIYFSIDYSHYYYLIR</sequence>
<organism evidence="12 13">
    <name type="scientific">Rotaria magnacalcarata</name>
    <dbReference type="NCBI Taxonomy" id="392030"/>
    <lineage>
        <taxon>Eukaryota</taxon>
        <taxon>Metazoa</taxon>
        <taxon>Spiralia</taxon>
        <taxon>Gnathifera</taxon>
        <taxon>Rotifera</taxon>
        <taxon>Eurotatoria</taxon>
        <taxon>Bdelloidea</taxon>
        <taxon>Philodinida</taxon>
        <taxon>Philodinidae</taxon>
        <taxon>Rotaria</taxon>
    </lineage>
</organism>
<evidence type="ECO:0000313" key="12">
    <source>
        <dbReference type="EMBL" id="CAF4364855.1"/>
    </source>
</evidence>
<dbReference type="InterPro" id="IPR013320">
    <property type="entry name" value="ConA-like_dom_sf"/>
</dbReference>
<evidence type="ECO:0000256" key="4">
    <source>
        <dbReference type="ARBA" id="ARBA00022837"/>
    </source>
</evidence>
<keyword evidence="6" id="KW-1133">Transmembrane helix</keyword>
<evidence type="ECO:0000256" key="7">
    <source>
        <dbReference type="ARBA" id="ARBA00023136"/>
    </source>
</evidence>
<dbReference type="InterPro" id="IPR015919">
    <property type="entry name" value="Cadherin-like_sf"/>
</dbReference>
<dbReference type="Gene3D" id="2.60.40.60">
    <property type="entry name" value="Cadherins"/>
    <property type="match status" value="3"/>
</dbReference>
<keyword evidence="4 8" id="KW-0106">Calcium</keyword>